<dbReference type="AlphaFoldDB" id="A0A1B8GXH1"/>
<dbReference type="STRING" id="342668.A0A1B8GXH1"/>
<gene>
    <name evidence="4" type="ORF">VE01_01065</name>
</gene>
<dbReference type="InterPro" id="IPR000560">
    <property type="entry name" value="His_Pase_clade-2"/>
</dbReference>
<evidence type="ECO:0000313" key="5">
    <source>
        <dbReference type="Proteomes" id="UP000091956"/>
    </source>
</evidence>
<dbReference type="GeneID" id="28834451"/>
<dbReference type="Gene3D" id="3.40.50.1240">
    <property type="entry name" value="Phosphoglycerate mutase-like"/>
    <property type="match status" value="1"/>
</dbReference>
<dbReference type="GO" id="GO:0016158">
    <property type="term" value="F:inositol hexakisphosphate 3-phosphatase activity"/>
    <property type="evidence" value="ECO:0007669"/>
    <property type="project" value="UniProtKB-EC"/>
</dbReference>
<dbReference type="InterPro" id="IPR033379">
    <property type="entry name" value="Acid_Pase_AS"/>
</dbReference>
<dbReference type="EMBL" id="KV460208">
    <property type="protein sequence ID" value="OBU00534.1"/>
    <property type="molecule type" value="Genomic_DNA"/>
</dbReference>
<accession>A0A1B8GXH1</accession>
<protein>
    <recommendedName>
        <fullName evidence="2">3-phytase</fullName>
        <ecNumber evidence="2">3.1.3.8</ecNumber>
    </recommendedName>
</protein>
<dbReference type="Proteomes" id="UP000091956">
    <property type="component" value="Unassembled WGS sequence"/>
</dbReference>
<dbReference type="RefSeq" id="XP_018134266.1">
    <property type="nucleotide sequence ID" value="XM_018270593.2"/>
</dbReference>
<dbReference type="InterPro" id="IPR029033">
    <property type="entry name" value="His_PPase_superfam"/>
</dbReference>
<dbReference type="PANTHER" id="PTHR11567:SF110">
    <property type="entry name" value="2-PHOSPHOXYLOSE PHOSPHATASE 1"/>
    <property type="match status" value="1"/>
</dbReference>
<reference evidence="4 5" key="1">
    <citation type="submission" date="2016-03" db="EMBL/GenBank/DDBJ databases">
        <title>Comparative genomics of Pseudogymnoascus destructans, the fungus causing white-nose syndrome of bats.</title>
        <authorList>
            <person name="Palmer J.M."/>
            <person name="Drees K.P."/>
            <person name="Foster J.T."/>
            <person name="Lindner D.L."/>
        </authorList>
    </citation>
    <scope>NUCLEOTIDE SEQUENCE [LARGE SCALE GENOMIC DNA]</scope>
    <source>
        <strain evidence="4 5">UAMH 10579</strain>
    </source>
</reference>
<dbReference type="OrthoDB" id="10257284at2759"/>
<dbReference type="Pfam" id="PF00328">
    <property type="entry name" value="His_Phos_2"/>
    <property type="match status" value="1"/>
</dbReference>
<evidence type="ECO:0000313" key="4">
    <source>
        <dbReference type="EMBL" id="OBU00534.1"/>
    </source>
</evidence>
<dbReference type="InterPro" id="IPR050645">
    <property type="entry name" value="Histidine_acid_phosphatase"/>
</dbReference>
<keyword evidence="5" id="KW-1185">Reference proteome</keyword>
<evidence type="ECO:0000256" key="1">
    <source>
        <dbReference type="ARBA" id="ARBA00005375"/>
    </source>
</evidence>
<organism evidence="4 5">
    <name type="scientific">Pseudogymnoascus verrucosus</name>
    <dbReference type="NCBI Taxonomy" id="342668"/>
    <lineage>
        <taxon>Eukaryota</taxon>
        <taxon>Fungi</taxon>
        <taxon>Dikarya</taxon>
        <taxon>Ascomycota</taxon>
        <taxon>Pezizomycotina</taxon>
        <taxon>Leotiomycetes</taxon>
        <taxon>Thelebolales</taxon>
        <taxon>Thelebolaceae</taxon>
        <taxon>Pseudogymnoascus</taxon>
    </lineage>
</organism>
<comment type="similarity">
    <text evidence="1">Belongs to the histidine acid phosphatase family.</text>
</comment>
<dbReference type="EC" id="3.1.3.8" evidence="2"/>
<dbReference type="PANTHER" id="PTHR11567">
    <property type="entry name" value="ACID PHOSPHATASE-RELATED"/>
    <property type="match status" value="1"/>
</dbReference>
<sequence length="522" mass="58340">MTTLRPRAPYSDEELAKLYPSSLKLQQVQVLLRHGERSPVSARFQNAGLAPFWPYCSVARQLLNATLNSQNSQWGTLEWKRRLETFGPEDNPVIASGPDGEVETICNLGELTDTGRRTTHALGKRLRHLYVDQLNFMPSTISNGDMIYLRATPIPRALESMQEAFWGLYPSDTRSASFPPPTIITRNPSDETLFPNDGNCRRFSMLSRAFAQRTADRWNDTTEMAYLTKKIGKWMPDPSKGVAVDSRPRLSGIMDTINSTLAHGPETRLPKEFYDDKGREIIEKIGVEEWFSGYKESQEYRALGIGGLMGDICQRMVGHIERNGNSDGASNGPITKGTDGEQDIKLGLSGCHDTTLAAILTSLGAFDGEKWPPYTSHVALELFKKEDQPGRQVLSKDQVAPNTAQSVLPKSEKQSWFGWFSKAAANQNNAPTGISRKRIEELNDTEKEKLDGYYVRIRYNDKPMYIPGCALPGNHLDGDESFCTLATFKAIVDKFTPKHWKEDCRSNLDAPSFPKATEAAGF</sequence>
<dbReference type="PROSITE" id="PS00616">
    <property type="entry name" value="HIS_ACID_PHOSPHAT_1"/>
    <property type="match status" value="1"/>
</dbReference>
<dbReference type="SUPFAM" id="SSF53254">
    <property type="entry name" value="Phosphoglycerate mutase-like"/>
    <property type="match status" value="1"/>
</dbReference>
<keyword evidence="3" id="KW-0378">Hydrolase</keyword>
<dbReference type="CDD" id="cd07061">
    <property type="entry name" value="HP_HAP_like"/>
    <property type="match status" value="1"/>
</dbReference>
<name>A0A1B8GXH1_9PEZI</name>
<reference evidence="5" key="2">
    <citation type="journal article" date="2018" name="Nat. Commun.">
        <title>Extreme sensitivity to ultraviolet light in the fungal pathogen causing white-nose syndrome of bats.</title>
        <authorList>
            <person name="Palmer J.M."/>
            <person name="Drees K.P."/>
            <person name="Foster J.T."/>
            <person name="Lindner D.L."/>
        </authorList>
    </citation>
    <scope>NUCLEOTIDE SEQUENCE [LARGE SCALE GENOMIC DNA]</scope>
    <source>
        <strain evidence="5">UAMH 10579</strain>
    </source>
</reference>
<proteinExistence type="inferred from homology"/>
<evidence type="ECO:0000256" key="3">
    <source>
        <dbReference type="ARBA" id="ARBA00022801"/>
    </source>
</evidence>
<evidence type="ECO:0000256" key="2">
    <source>
        <dbReference type="ARBA" id="ARBA00012632"/>
    </source>
</evidence>